<keyword evidence="3" id="KW-0808">Transferase</keyword>
<sequence length="638" mass="75470">MRISGCVMVKNEEKNIKRCIDSFKNIVHEIIVVDTGSTDRTVEIAEECGAKVYYYKWNDDFASARNVALDNASGDWIIYMDADEYFYNATAKNIPLLLKRVRTDVDSLLCELVNIDNSDKKEKSTAHVIRIFRHKPRIRFNYKIHEVVMNNGKKMRCANVSRDSLLIYHTGYSSEIVLNKFKRNLAILKEEEKSPNCRDMTYFYLGDCYFPLKEYEKAIEYMKKYISTGHVNMGSNMKPYSVVIQSMIRLGCKYEDIMQEIDTAVEKFPGHPLLYNHKADVEYFNNKFDSALKLYHKTLKLQDVYDDVETNFVEGNLFDIYYKMGYIYECKNECDNALEYYLKSLKGKKDYIPPFERLMRIIRSENAEDIIFLLKSVYDDNEESDVAFLVRELMKLKVGKVLMYYTNIWLKKFHKEDSSIVFTFLCNKNYEEAYKYFSKLYFEDWSYVYALFSVISSVMSKNNKNIDEIIDFVKPSFRRFMMCYTGRKDVGFIPDDKHDYLRILTEFLLLDLKEEAHKILDMRGKFDIDAYDSIGNILMDCRNYKYAAEIYKECLDYGDIYDEGYICNKIGIAYFRLYDYENAFIYIEKAIASGYENNLNFEYLRWIYEKSNNDLMKVKIKKITEKNILLNSTLGGDL</sequence>
<dbReference type="Pfam" id="PF00535">
    <property type="entry name" value="Glycos_transf_2"/>
    <property type="match status" value="1"/>
</dbReference>
<evidence type="ECO:0000313" key="3">
    <source>
        <dbReference type="EMBL" id="PRR85250.1"/>
    </source>
</evidence>
<dbReference type="Pfam" id="PF13181">
    <property type="entry name" value="TPR_8"/>
    <property type="match status" value="1"/>
</dbReference>
<evidence type="ECO:0000259" key="2">
    <source>
        <dbReference type="Pfam" id="PF00535"/>
    </source>
</evidence>
<dbReference type="Proteomes" id="UP000237798">
    <property type="component" value="Unassembled WGS sequence"/>
</dbReference>
<dbReference type="InterPro" id="IPR019734">
    <property type="entry name" value="TPR_rpt"/>
</dbReference>
<keyword evidence="4" id="KW-1185">Reference proteome</keyword>
<dbReference type="PROSITE" id="PS50005">
    <property type="entry name" value="TPR"/>
    <property type="match status" value="2"/>
</dbReference>
<gene>
    <name evidence="3" type="primary">sunS_2</name>
    <name evidence="3" type="ORF">CLLU_18060</name>
</gene>
<dbReference type="SMART" id="SM00028">
    <property type="entry name" value="TPR"/>
    <property type="match status" value="5"/>
</dbReference>
<protein>
    <submittedName>
        <fullName evidence="3">SPBc2 prophage-derived glycosyltransferase SunS</fullName>
        <ecNumber evidence="3">2.4.1.-</ecNumber>
    </submittedName>
</protein>
<reference evidence="3 4" key="1">
    <citation type="submission" date="2018-03" db="EMBL/GenBank/DDBJ databases">
        <title>Genome sequence of Clostridium luticellarii DSM 29923.</title>
        <authorList>
            <person name="Poehlein A."/>
            <person name="Daniel R."/>
        </authorList>
    </citation>
    <scope>NUCLEOTIDE SEQUENCE [LARGE SCALE GENOMIC DNA]</scope>
    <source>
        <strain evidence="3 4">DSM 29923</strain>
    </source>
</reference>
<evidence type="ECO:0000313" key="4">
    <source>
        <dbReference type="Proteomes" id="UP000237798"/>
    </source>
</evidence>
<keyword evidence="3" id="KW-0328">Glycosyltransferase</keyword>
<dbReference type="GO" id="GO:0016757">
    <property type="term" value="F:glycosyltransferase activity"/>
    <property type="evidence" value="ECO:0007669"/>
    <property type="project" value="UniProtKB-KW"/>
</dbReference>
<name>A0A2T0BMY8_9CLOT</name>
<evidence type="ECO:0000256" key="1">
    <source>
        <dbReference type="PROSITE-ProRule" id="PRU00339"/>
    </source>
</evidence>
<dbReference type="OrthoDB" id="9815923at2"/>
<dbReference type="SUPFAM" id="SSF48452">
    <property type="entry name" value="TPR-like"/>
    <property type="match status" value="1"/>
</dbReference>
<dbReference type="Gene3D" id="3.90.550.10">
    <property type="entry name" value="Spore Coat Polysaccharide Biosynthesis Protein SpsA, Chain A"/>
    <property type="match status" value="1"/>
</dbReference>
<dbReference type="InterPro" id="IPR011990">
    <property type="entry name" value="TPR-like_helical_dom_sf"/>
</dbReference>
<dbReference type="InterPro" id="IPR029044">
    <property type="entry name" value="Nucleotide-diphossugar_trans"/>
</dbReference>
<dbReference type="Gene3D" id="1.25.40.10">
    <property type="entry name" value="Tetratricopeptide repeat domain"/>
    <property type="match status" value="3"/>
</dbReference>
<dbReference type="CDD" id="cd02511">
    <property type="entry name" value="Beta4Glucosyltransferase"/>
    <property type="match status" value="1"/>
</dbReference>
<feature type="repeat" description="TPR" evidence="1">
    <location>
        <begin position="199"/>
        <end position="232"/>
    </location>
</feature>
<dbReference type="SUPFAM" id="SSF53448">
    <property type="entry name" value="Nucleotide-diphospho-sugar transferases"/>
    <property type="match status" value="1"/>
</dbReference>
<dbReference type="PANTHER" id="PTHR43630">
    <property type="entry name" value="POLY-BETA-1,6-N-ACETYL-D-GLUCOSAMINE SYNTHASE"/>
    <property type="match status" value="1"/>
</dbReference>
<dbReference type="InterPro" id="IPR001173">
    <property type="entry name" value="Glyco_trans_2-like"/>
</dbReference>
<dbReference type="EC" id="2.4.1.-" evidence="3"/>
<dbReference type="AlphaFoldDB" id="A0A2T0BMY8"/>
<feature type="domain" description="Glycosyltransferase 2-like" evidence="2">
    <location>
        <begin position="6"/>
        <end position="132"/>
    </location>
</feature>
<keyword evidence="1" id="KW-0802">TPR repeat</keyword>
<proteinExistence type="predicted"/>
<dbReference type="PANTHER" id="PTHR43630:SF2">
    <property type="entry name" value="GLYCOSYLTRANSFERASE"/>
    <property type="match status" value="1"/>
</dbReference>
<dbReference type="EMBL" id="PVXP01000021">
    <property type="protein sequence ID" value="PRR85250.1"/>
    <property type="molecule type" value="Genomic_DNA"/>
</dbReference>
<comment type="caution">
    <text evidence="3">The sequence shown here is derived from an EMBL/GenBank/DDBJ whole genome shotgun (WGS) entry which is preliminary data.</text>
</comment>
<organism evidence="3 4">
    <name type="scientific">Clostridium luticellarii</name>
    <dbReference type="NCBI Taxonomy" id="1691940"/>
    <lineage>
        <taxon>Bacteria</taxon>
        <taxon>Bacillati</taxon>
        <taxon>Bacillota</taxon>
        <taxon>Clostridia</taxon>
        <taxon>Eubacteriales</taxon>
        <taxon>Clostridiaceae</taxon>
        <taxon>Clostridium</taxon>
    </lineage>
</organism>
<dbReference type="RefSeq" id="WP_106009407.1">
    <property type="nucleotide sequence ID" value="NZ_PVXP01000021.1"/>
</dbReference>
<accession>A0A2T0BMY8</accession>
<feature type="repeat" description="TPR" evidence="1">
    <location>
        <begin position="318"/>
        <end position="351"/>
    </location>
</feature>